<dbReference type="InterPro" id="IPR000477">
    <property type="entry name" value="RT_dom"/>
</dbReference>
<dbReference type="SUPFAM" id="SSF56672">
    <property type="entry name" value="DNA/RNA polymerases"/>
    <property type="match status" value="1"/>
</dbReference>
<accession>A0A1U7NDV2</accession>
<dbReference type="PANTHER" id="PTHR34047">
    <property type="entry name" value="NUCLEAR INTRON MATURASE 1, MITOCHONDRIAL-RELATED"/>
    <property type="match status" value="1"/>
</dbReference>
<name>A0A1U7NDV2_9FIRM</name>
<dbReference type="EMBL" id="MPJW01000199">
    <property type="protein sequence ID" value="OLU37529.1"/>
    <property type="molecule type" value="Genomic_DNA"/>
</dbReference>
<dbReference type="CDD" id="cd01651">
    <property type="entry name" value="RT_G2_intron"/>
    <property type="match status" value="1"/>
</dbReference>
<dbReference type="PROSITE" id="PS50878">
    <property type="entry name" value="RT_POL"/>
    <property type="match status" value="1"/>
</dbReference>
<feature type="domain" description="Reverse transcriptase" evidence="1">
    <location>
        <begin position="1"/>
        <end position="202"/>
    </location>
</feature>
<evidence type="ECO:0000313" key="2">
    <source>
        <dbReference type="EMBL" id="OLU37529.1"/>
    </source>
</evidence>
<gene>
    <name evidence="2" type="ORF">BO222_10500</name>
</gene>
<protein>
    <recommendedName>
        <fullName evidence="1">Reverse transcriptase domain-containing protein</fullName>
    </recommendedName>
</protein>
<organism evidence="2 3">
    <name type="scientific">Ileibacterium valens</name>
    <dbReference type="NCBI Taxonomy" id="1862668"/>
    <lineage>
        <taxon>Bacteria</taxon>
        <taxon>Bacillati</taxon>
        <taxon>Bacillota</taxon>
        <taxon>Erysipelotrichia</taxon>
        <taxon>Erysipelotrichales</taxon>
        <taxon>Erysipelotrichaceae</taxon>
        <taxon>Ileibacterium</taxon>
    </lineage>
</organism>
<dbReference type="Pfam" id="PF00078">
    <property type="entry name" value="RVT_1"/>
    <property type="match status" value="1"/>
</dbReference>
<dbReference type="Proteomes" id="UP000186341">
    <property type="component" value="Unassembled WGS sequence"/>
</dbReference>
<dbReference type="InterPro" id="IPR043502">
    <property type="entry name" value="DNA/RNA_pol_sf"/>
</dbReference>
<reference evidence="2 3" key="1">
    <citation type="submission" date="2016-11" db="EMBL/GenBank/DDBJ databases">
        <title>Description of two novel members of the family Erysipelotrichaceae: Ileibacterium lipovorans gen. nov., sp. nov. and Dubosiella newyorkensis, gen. nov., sp. nov.</title>
        <authorList>
            <person name="Cox L.M."/>
            <person name="Sohn J."/>
            <person name="Tyrrell K.L."/>
            <person name="Citron D.M."/>
            <person name="Lawson P.A."/>
            <person name="Patel N.B."/>
            <person name="Iizumi T."/>
            <person name="Perez-Perez G.I."/>
            <person name="Goldstein E.J."/>
            <person name="Blaser M.J."/>
        </authorList>
    </citation>
    <scope>NUCLEOTIDE SEQUENCE [LARGE SCALE GENOMIC DNA]</scope>
    <source>
        <strain evidence="2 3">NYU-BL-A3</strain>
    </source>
</reference>
<dbReference type="AlphaFoldDB" id="A0A1U7NDV2"/>
<proteinExistence type="predicted"/>
<sequence length="202" mass="23367">MVDRAVQQMAAQTLQICFEPLFSPFSYGFRPGRKAQDAVNQALVYLNEGYEWIIDFDIEKFFDRVNHDKLISCVRKEINNDVILHLIRKFLKAGVMEDGVKVKTAEGPPQGGPMSPILANIYLTELDRELDKRGLRYVRYADDFLILTKSEVAANRVMESVSRWIRNKLFLNVSAEKIKVVRLIKSIFRNSRFGEIQSDLYD</sequence>
<dbReference type="PANTHER" id="PTHR34047:SF8">
    <property type="entry name" value="PROTEIN YKFC"/>
    <property type="match status" value="1"/>
</dbReference>
<keyword evidence="3" id="KW-1185">Reference proteome</keyword>
<evidence type="ECO:0000313" key="3">
    <source>
        <dbReference type="Proteomes" id="UP000186341"/>
    </source>
</evidence>
<comment type="caution">
    <text evidence="2">The sequence shown here is derived from an EMBL/GenBank/DDBJ whole genome shotgun (WGS) entry which is preliminary data.</text>
</comment>
<dbReference type="InterPro" id="IPR051083">
    <property type="entry name" value="GrpII_Intron_Splice-Mob/Def"/>
</dbReference>
<evidence type="ECO:0000259" key="1">
    <source>
        <dbReference type="PROSITE" id="PS50878"/>
    </source>
</evidence>